<keyword evidence="3 6" id="KW-0808">Transferase</keyword>
<evidence type="ECO:0000256" key="5">
    <source>
        <dbReference type="PROSITE-ProRule" id="PRU00848"/>
    </source>
</evidence>
<evidence type="ECO:0000256" key="6">
    <source>
        <dbReference type="RuleBase" id="RU367087"/>
    </source>
</evidence>
<evidence type="ECO:0007829" key="11">
    <source>
        <dbReference type="PeptideAtlas" id="A0A8Q3WKJ6"/>
    </source>
</evidence>
<dbReference type="InterPro" id="IPR010675">
    <property type="entry name" value="Bin3_C"/>
</dbReference>
<reference evidence="9 10" key="3">
    <citation type="journal article" date="2004" name="Nature">
        <title>Finishing the euchromatic sequence of the human genome.</title>
        <authorList>
            <consortium name="International Human Genome Sequencing Consortium"/>
        </authorList>
    </citation>
    <scope>NUCLEOTIDE SEQUENCE [LARGE SCALE GENOMIC DNA]</scope>
</reference>
<evidence type="ECO:0000313" key="10">
    <source>
        <dbReference type="Proteomes" id="UP000005640"/>
    </source>
</evidence>
<dbReference type="GO" id="GO:0032259">
    <property type="term" value="P:methylation"/>
    <property type="evidence" value="ECO:0007669"/>
    <property type="project" value="UniProtKB-KW"/>
</dbReference>
<reference evidence="9" key="4">
    <citation type="submission" date="2025-08" db="UniProtKB">
        <authorList>
            <consortium name="Ensembl"/>
        </authorList>
    </citation>
    <scope>IDENTIFICATION</scope>
</reference>
<dbReference type="PROSITE" id="PS51515">
    <property type="entry name" value="BIN3_SAM"/>
    <property type="match status" value="1"/>
</dbReference>
<evidence type="ECO:0000259" key="8">
    <source>
        <dbReference type="PROSITE" id="PS51515"/>
    </source>
</evidence>
<dbReference type="HGNC" id="HGNC:20247">
    <property type="gene designation" value="MEPCE"/>
</dbReference>
<dbReference type="InterPro" id="IPR039772">
    <property type="entry name" value="Bin3-like"/>
</dbReference>
<dbReference type="Pfam" id="PF06859">
    <property type="entry name" value="Bin3"/>
    <property type="match status" value="1"/>
</dbReference>
<evidence type="ECO:0007829" key="12">
    <source>
        <dbReference type="ProteomicsDB" id="A0A8Q3WKJ6"/>
    </source>
</evidence>
<dbReference type="GeneTree" id="ENSGT00940000153993"/>
<evidence type="ECO:0000256" key="1">
    <source>
        <dbReference type="ARBA" id="ARBA00008361"/>
    </source>
</evidence>
<evidence type="ECO:0000256" key="7">
    <source>
        <dbReference type="SAM" id="MobiDB-lite"/>
    </source>
</evidence>
<reference evidence="9 10" key="2">
    <citation type="journal article" date="2003" name="Nature">
        <title>The DNA sequence of human chromosome 7.</title>
        <authorList>
            <person name="Hillier L.W."/>
            <person name="Fulton R.S."/>
            <person name="Fulton L.A."/>
            <person name="Graves T.A."/>
            <person name="Pepin K.H."/>
            <person name="Wagner-McPherson C."/>
            <person name="Layman D."/>
            <person name="Maas J."/>
            <person name="Jaeger S."/>
            <person name="Walker R."/>
            <person name="Wylie K."/>
            <person name="Sekhon M."/>
            <person name="Becker M.C."/>
            <person name="O'Laughlin M.D."/>
            <person name="Schaller M.E."/>
            <person name="Fewell G.A."/>
            <person name="Delehaunty K.D."/>
            <person name="Miner T.L."/>
            <person name="Nash W.E."/>
            <person name="Cordes M."/>
            <person name="Du H."/>
            <person name="Sun H."/>
            <person name="Edwards J."/>
            <person name="Bradshaw-Cordum H."/>
            <person name="Ali J."/>
            <person name="Andrews S."/>
            <person name="Isak A."/>
            <person name="Vanbrunt A."/>
            <person name="Nguyen C."/>
            <person name="Du F."/>
            <person name="Lamar B."/>
            <person name="Courtney L."/>
            <person name="Kalicki J."/>
            <person name="Ozersky P."/>
            <person name="Bielicki L."/>
            <person name="Scott K."/>
            <person name="Holmes A."/>
            <person name="Harkins R."/>
            <person name="Harris A."/>
            <person name="Strong C.M."/>
            <person name="Hou S."/>
            <person name="Tomlinson C."/>
            <person name="Dauphin-Kohlberg S."/>
            <person name="Kozlowicz-Reilly A."/>
            <person name="Leonard S."/>
            <person name="Rohlfing T."/>
            <person name="Rock S.M."/>
            <person name="Tin-Wollam A.M."/>
            <person name="Abbott A."/>
            <person name="Minx P."/>
            <person name="Maupin R."/>
            <person name="Strowmatt C."/>
            <person name="Latreille P."/>
            <person name="Miller N."/>
            <person name="Johnson D."/>
            <person name="Murray J."/>
            <person name="Woessner J.P."/>
            <person name="Wendl M.C."/>
            <person name="Yang S.P."/>
            <person name="Schultz B.R."/>
            <person name="Wallis J.W."/>
            <person name="Spieth J."/>
            <person name="Bieri T.A."/>
            <person name="Nelson J.O."/>
            <person name="Berkowicz N."/>
            <person name="Wohldmann P.E."/>
            <person name="Cook L.L."/>
            <person name="Hickenbotham M.T."/>
            <person name="Eldred J."/>
            <person name="Williams D."/>
            <person name="Bedell J.A."/>
            <person name="Mardis E.R."/>
            <person name="Clifton S.W."/>
            <person name="Chissoe S.L."/>
            <person name="Marra M.A."/>
            <person name="Raymond C."/>
            <person name="Haugen E."/>
            <person name="Gillett W."/>
            <person name="Zhou Y."/>
            <person name="James R."/>
            <person name="Phelps K."/>
            <person name="Iadanoto S."/>
            <person name="Bubb K."/>
            <person name="Simms E."/>
            <person name="Levy R."/>
            <person name="Clendenning J."/>
            <person name="Kaul R."/>
            <person name="Kent W.J."/>
            <person name="Furey T.S."/>
            <person name="Baertsch R.A."/>
            <person name="Brent M.R."/>
            <person name="Keibler E."/>
            <person name="Flicek P."/>
            <person name="Bork P."/>
            <person name="Suyama M."/>
            <person name="Bailey J.A."/>
            <person name="Portnoy M.E."/>
            <person name="Torrents D."/>
            <person name="Chinwalla A.T."/>
            <person name="Gish W.R."/>
            <person name="Eddy S.R."/>
            <person name="McPherson J.D."/>
            <person name="Olson M.V."/>
            <person name="Eichler E.E."/>
            <person name="Green E.D."/>
            <person name="Waterston R.H."/>
            <person name="Wilson R.K."/>
        </authorList>
    </citation>
    <scope>NUCLEOTIDE SEQUENCE [LARGE SCALE GENOMIC DNA]</scope>
</reference>
<name>A0A8Q3WKJ6_HUMAN</name>
<comment type="similarity">
    <text evidence="1 6">Belongs to the methyltransferase superfamily.</text>
</comment>
<evidence type="ECO:0000256" key="4">
    <source>
        <dbReference type="ARBA" id="ARBA00022691"/>
    </source>
</evidence>
<feature type="domain" description="Bin3-type SAM" evidence="8">
    <location>
        <begin position="1"/>
        <end position="221"/>
    </location>
</feature>
<evidence type="ECO:0000313" key="9">
    <source>
        <dbReference type="Ensembl" id="ENSP00000511962.1"/>
    </source>
</evidence>
<evidence type="ECO:0000256" key="2">
    <source>
        <dbReference type="ARBA" id="ARBA00022603"/>
    </source>
</evidence>
<dbReference type="OrthoDB" id="10017101at2759"/>
<dbReference type="PANTHER" id="PTHR12315:SF0">
    <property type="entry name" value="7SK SNRNA METHYLPHOSPHATE CAPPING ENZYME"/>
    <property type="match status" value="1"/>
</dbReference>
<reference evidence="9 10" key="1">
    <citation type="journal article" date="2001" name="Nature">
        <title>Initial sequencing and analysis of the human genome.</title>
        <authorList>
            <consortium name="International Human Genome Sequencing Consortium"/>
            <person name="Lander E.S."/>
            <person name="Linton L.M."/>
            <person name="Birren B."/>
            <person name="Nusbaum C."/>
            <person name="Zody M.C."/>
            <person name="Baldwin J."/>
            <person name="Devon K."/>
            <person name="Dewar K."/>
            <person name="Doyle M."/>
            <person name="FitzHugh W."/>
            <person name="Funke R."/>
            <person name="Gage D."/>
            <person name="Harris K."/>
            <person name="Heaford A."/>
            <person name="Howland J."/>
            <person name="Kann L."/>
            <person name="Lehoczky J."/>
            <person name="LeVine R."/>
            <person name="McEwan P."/>
            <person name="McKernan K."/>
            <person name="Meldrim J."/>
            <person name="Mesirov J.P."/>
            <person name="Miranda C."/>
            <person name="Morris W."/>
            <person name="Naylor J."/>
            <person name="Raymond C."/>
            <person name="Rosetti M."/>
            <person name="Santos R."/>
            <person name="Sheridan A."/>
            <person name="Sougnez C."/>
            <person name="Stange-Thomann N."/>
            <person name="Stojanovic N."/>
            <person name="Subramanian A."/>
            <person name="Wyman D."/>
            <person name="Rogers J."/>
            <person name="Sulston J."/>
            <person name="Ainscough R."/>
            <person name="Beck S."/>
            <person name="Bentley D."/>
            <person name="Burton J."/>
            <person name="Clee C."/>
            <person name="Carter N."/>
            <person name="Coulson A."/>
            <person name="Deadman R."/>
            <person name="Deloukas P."/>
            <person name="Dunham A."/>
            <person name="Dunham I."/>
            <person name="Durbin R."/>
            <person name="French L."/>
            <person name="Grafham D."/>
            <person name="Gregory S."/>
            <person name="Hubbard T."/>
            <person name="Humphray S."/>
            <person name="Hunt A."/>
            <person name="Jones M."/>
            <person name="Lloyd C."/>
            <person name="McMurray A."/>
            <person name="Matthews L."/>
            <person name="Mercer S."/>
            <person name="Milne S."/>
            <person name="Mullikin J.C."/>
            <person name="Mungall A."/>
            <person name="Plumb R."/>
            <person name="Ross M."/>
            <person name="Shownkeen R."/>
            <person name="Sims S."/>
            <person name="Waterston R.H."/>
            <person name="Wilson R.K."/>
            <person name="Hillier L.W."/>
            <person name="McPherson J.D."/>
            <person name="Marra M.A."/>
            <person name="Mardis E.R."/>
            <person name="Fulton L.A."/>
            <person name="Chinwalla A.T."/>
            <person name="Pepin K.H."/>
            <person name="Gish W.R."/>
            <person name="Chissoe S.L."/>
            <person name="Wendl M.C."/>
            <person name="Delehaunty K.D."/>
            <person name="Miner T.L."/>
            <person name="Delehaunty A."/>
            <person name="Kramer J.B."/>
            <person name="Cook L.L."/>
            <person name="Fulton R.S."/>
            <person name="Johnson D.L."/>
            <person name="Minx P.J."/>
            <person name="Clifton S.W."/>
            <person name="Hawkins T."/>
            <person name="Branscomb E."/>
            <person name="Predki P."/>
            <person name="Richardson P."/>
            <person name="Wenning S."/>
            <person name="Slezak T."/>
            <person name="Doggett N."/>
            <person name="Cheng J.F."/>
            <person name="Olsen A."/>
            <person name="Lucas S."/>
            <person name="Elkin C."/>
            <person name="Uberbacher E."/>
            <person name="Frazier M."/>
            <person name="Gibbs R.A."/>
            <person name="Muzny D.M."/>
            <person name="Scherer S.E."/>
            <person name="Bouck J.B."/>
            <person name="Sodergren E.J."/>
            <person name="Worley K.C."/>
            <person name="Rives C.M."/>
            <person name="Gorrell J.H."/>
            <person name="Metzker M.L."/>
            <person name="Naylor S.L."/>
            <person name="Kucherlapati R.S."/>
            <person name="Nelson D.L."/>
            <person name="Weinstock G.M."/>
            <person name="Sakaki Y."/>
            <person name="Fujiyama A."/>
            <person name="Hattori M."/>
            <person name="Yada T."/>
            <person name="Toyoda A."/>
            <person name="Itoh T."/>
            <person name="Kawagoe C."/>
            <person name="Watanabe H."/>
            <person name="Totoki Y."/>
            <person name="Taylor T."/>
            <person name="Weissenbach J."/>
            <person name="Heilig R."/>
            <person name="Saurin W."/>
            <person name="Artiguenave F."/>
            <person name="Brottier P."/>
            <person name="Bruls T."/>
            <person name="Pelletier E."/>
            <person name="Robert C."/>
            <person name="Wincker P."/>
            <person name="Smith D.R."/>
            <person name="Doucette-Stamm L."/>
            <person name="Rubenfield M."/>
            <person name="Weinstock K."/>
            <person name="Lee H.M."/>
            <person name="Dubois J."/>
            <person name="Rosenthal A."/>
            <person name="Platzer M."/>
            <person name="Nyakatura G."/>
            <person name="Taudien S."/>
            <person name="Rump A."/>
            <person name="Yang H."/>
            <person name="Yu J."/>
            <person name="Wang J."/>
            <person name="Huang G."/>
            <person name="Gu J."/>
            <person name="Hood L."/>
            <person name="Rowen L."/>
            <person name="Madan A."/>
            <person name="Qin S."/>
            <person name="Davis R.W."/>
            <person name="Federspiel N.A."/>
            <person name="Abola A.P."/>
            <person name="Proctor M.J."/>
            <person name="Myers R.M."/>
            <person name="Schmutz J."/>
            <person name="Dickson M."/>
            <person name="Grimwood J."/>
            <person name="Cox D.R."/>
            <person name="Olson M.V."/>
            <person name="Kaul R."/>
            <person name="Raymond C."/>
            <person name="Shimizu N."/>
            <person name="Kawasaki K."/>
            <person name="Minoshima S."/>
            <person name="Evans G.A."/>
            <person name="Athanasiou M."/>
            <person name="Schultz R."/>
            <person name="Roe B.A."/>
            <person name="Chen F."/>
            <person name="Pan H."/>
            <person name="Ramser J."/>
            <person name="Lehrach H."/>
            <person name="Reinhardt R."/>
            <person name="McCombie W.R."/>
            <person name="de la Bastide M."/>
            <person name="Dedhia N."/>
            <person name="Blocker H."/>
            <person name="Hornischer K."/>
            <person name="Nordsiek G."/>
            <person name="Agarwala R."/>
            <person name="Aravind L."/>
            <person name="Bailey J.A."/>
            <person name="Bateman A."/>
            <person name="Batzoglou S."/>
            <person name="Birney E."/>
            <person name="Bork P."/>
            <person name="Brown D.G."/>
            <person name="Burge C.B."/>
            <person name="Cerutti L."/>
            <person name="Chen H.C."/>
            <person name="Church D."/>
            <person name="Clamp M."/>
            <person name="Copley R.R."/>
            <person name="Doerks T."/>
            <person name="Eddy S.R."/>
            <person name="Eichler E.E."/>
            <person name="Furey T.S."/>
            <person name="Galagan J."/>
            <person name="Gilbert J.G."/>
            <person name="Harmon C."/>
            <person name="Hayashizaki Y."/>
            <person name="Haussler D."/>
            <person name="Hermjakob H."/>
            <person name="Hokamp K."/>
            <person name="Jang W."/>
            <person name="Johnson L.S."/>
            <person name="Jones T.A."/>
            <person name="Kasif S."/>
            <person name="Kaspryzk A."/>
            <person name="Kennedy S."/>
            <person name="Kent W.J."/>
            <person name="Kitts P."/>
            <person name="Koonin E.V."/>
            <person name="Korf I."/>
            <person name="Kulp D."/>
            <person name="Lancet D."/>
            <person name="Lowe T.M."/>
            <person name="McLysaght A."/>
            <person name="Mikkelsen T."/>
            <person name="Moran J.V."/>
            <person name="Mulder N."/>
            <person name="Pollara V.J."/>
            <person name="Ponting C.P."/>
            <person name="Schuler G."/>
            <person name="Schultz J."/>
            <person name="Slater G."/>
            <person name="Smit A.F."/>
            <person name="Stupka E."/>
            <person name="Szustakowski J."/>
            <person name="Thierry-Mieg D."/>
            <person name="Thierry-Mieg J."/>
            <person name="Wagner L."/>
            <person name="Wallis J."/>
            <person name="Wheeler R."/>
            <person name="Williams A."/>
            <person name="Wolf Y.I."/>
            <person name="Wolfe K.H."/>
            <person name="Yang S.P."/>
            <person name="Yeh R.F."/>
            <person name="Collins F."/>
            <person name="Guyer M.S."/>
            <person name="Peterson J."/>
            <person name="Felsenfeld A."/>
            <person name="Wetterstrand K.A."/>
            <person name="Patrinos A."/>
            <person name="Morgan M.J."/>
            <person name="de Jong P."/>
            <person name="Catanese J.J."/>
            <person name="Osoegawa K."/>
            <person name="Shizuya H."/>
            <person name="Choi S."/>
            <person name="Chen Y.J."/>
        </authorList>
    </citation>
    <scope>NUCLEOTIDE SEQUENCE [LARGE SCALE GENOMIC DNA]</scope>
</reference>
<keyword evidence="4 5" id="KW-0949">S-adenosyl-L-methionine</keyword>
<dbReference type="InterPro" id="IPR029063">
    <property type="entry name" value="SAM-dependent_MTases_sf"/>
</dbReference>
<accession>A0A8Q3WKJ6</accession>
<feature type="region of interest" description="Disordered" evidence="7">
    <location>
        <begin position="29"/>
        <end position="48"/>
    </location>
</feature>
<proteinExistence type="evidence at protein level"/>
<dbReference type="GO" id="GO:0008171">
    <property type="term" value="F:O-methyltransferase activity"/>
    <property type="evidence" value="ECO:0007669"/>
    <property type="project" value="UniProtKB-UniRule"/>
</dbReference>
<keyword evidence="10" id="KW-1185">Reference proteome</keyword>
<dbReference type="PANTHER" id="PTHR12315">
    <property type="entry name" value="BICOID-INTERACTING PROTEIN RELATED"/>
    <property type="match status" value="1"/>
</dbReference>
<dbReference type="SMR" id="A0A8Q3WKJ6"/>
<gene>
    <name evidence="9" type="primary">MEPCE</name>
</gene>
<dbReference type="Proteomes" id="UP000005640">
    <property type="component" value="Chromosome 7"/>
</dbReference>
<dbReference type="Gene3D" id="3.40.50.150">
    <property type="entry name" value="Vaccinia Virus protein VP39"/>
    <property type="match status" value="1"/>
</dbReference>
<sequence>MVGLDIDSRLIHSARQNIRHYLSEELRLPPQTLEGDPGAEGEEGTTTVRKRSCFPASLTASRGPIAAPQVPLDGADTSVFPNNVVFVTGNYVLDRDDLVEAQTPEYDVVLCLSLTKWVHLNWGDEGLKRMFRRIYRHLRPGGILVLEPQPWSSYGKRKTLTETIYKNYYRIQLKPEQFSSYLTSPDVGFSSYELVATPHNTSKGKAGLFCQGGWSWLKECRPPWGFLRCCQPLLITLSPLRLPASCVPVPQGPIPQPLSGPLNRKCEEAALAAHKDLGEEESVPRSFLSDSKNSFLSWICKESFSSVAASASSLCLWHLRSKAGCAGVTIIFLSPSLPGWMAWTVC</sequence>
<reference evidence="9" key="5">
    <citation type="submission" date="2025-09" db="UniProtKB">
        <authorList>
            <consortium name="Ensembl"/>
        </authorList>
    </citation>
    <scope>IDENTIFICATION</scope>
</reference>
<dbReference type="Ensembl" id="ENST00000695113.1">
    <property type="protein sequence ID" value="ENSP00000511962.1"/>
    <property type="gene ID" value="ENSG00000146834.16"/>
</dbReference>
<dbReference type="AlphaFoldDB" id="A0A8Q3WKJ6"/>
<organism evidence="9 10">
    <name type="scientific">Homo sapiens</name>
    <name type="common">Human</name>
    <dbReference type="NCBI Taxonomy" id="9606"/>
    <lineage>
        <taxon>Eukaryota</taxon>
        <taxon>Metazoa</taxon>
        <taxon>Chordata</taxon>
        <taxon>Craniata</taxon>
        <taxon>Vertebrata</taxon>
        <taxon>Euteleostomi</taxon>
        <taxon>Mammalia</taxon>
        <taxon>Eutheria</taxon>
        <taxon>Euarchontoglires</taxon>
        <taxon>Primates</taxon>
        <taxon>Haplorrhini</taxon>
        <taxon>Catarrhini</taxon>
        <taxon>Hominidae</taxon>
        <taxon>Homo</taxon>
    </lineage>
</organism>
<dbReference type="SUPFAM" id="SSF53335">
    <property type="entry name" value="S-adenosyl-L-methionine-dependent methyltransferases"/>
    <property type="match status" value="1"/>
</dbReference>
<dbReference type="EC" id="2.1.1.-" evidence="6"/>
<dbReference type="EMBL" id="AC092849">
    <property type="status" value="NOT_ANNOTATED_CDS"/>
    <property type="molecule type" value="Genomic_DNA"/>
</dbReference>
<dbReference type="CDD" id="cd02440">
    <property type="entry name" value="AdoMet_MTases"/>
    <property type="match status" value="1"/>
</dbReference>
<dbReference type="OpenTargets" id="ENSG00000146834"/>
<dbReference type="InterPro" id="IPR024160">
    <property type="entry name" value="BIN3_SAM-bd_dom"/>
</dbReference>
<keyword evidence="2 6" id="KW-0489">Methyltransferase</keyword>
<evidence type="ECO:0000256" key="3">
    <source>
        <dbReference type="ARBA" id="ARBA00022679"/>
    </source>
</evidence>
<dbReference type="GO" id="GO:0008173">
    <property type="term" value="F:RNA methyltransferase activity"/>
    <property type="evidence" value="ECO:0007669"/>
    <property type="project" value="UniProtKB-UniRule"/>
</dbReference>
<protein>
    <recommendedName>
        <fullName evidence="6">RNA methyltransferase</fullName>
        <ecNumber evidence="6">2.1.1.-</ecNumber>
    </recommendedName>
</protein>
<keyword evidence="11 12" id="KW-1267">Proteomics identification</keyword>